<dbReference type="Pfam" id="PF13041">
    <property type="entry name" value="PPR_2"/>
    <property type="match status" value="1"/>
</dbReference>
<dbReference type="GeneTree" id="ENSGT00940000153974"/>
<dbReference type="Ensembl" id="ENSXMAT00000015587.2">
    <property type="protein sequence ID" value="ENSXMAP00000015564.1"/>
    <property type="gene ID" value="ENSXMAG00000015540.2"/>
</dbReference>
<dbReference type="AlphaFoldDB" id="M4AM70"/>
<dbReference type="OrthoDB" id="185373at2759"/>
<sequence>MLAVRCLRDWSKISVTRFSFFPSEAGILKTHLGGLRIPKRRFAVLSAAPCRLPVRFVSLSASVGTDTGASPDRENFGSLSEDISSRRSFRKSRPDIQDLRHREDFMEEEEELKKPHRRTARRNTAYWYFLQCKRLIKENKLQEALDVFSSNMLKEERLQPEEFNYSVLIGGCGRAGQLKQAFKLYNDMKKRGLAATDATYTALFNACAESPSKQAGLQQALKLEQELLRKNYPLSTITYHALLKTHAITNHIQACVHTLREMVKNGHTVTQEAFHYLLMGCLTDKDTGFRLALQVWRQMLRSGIVPDSKNYTLLLRTARDCGIGDPALASSVLLNPDYEIWREKEDASEASYKGVIDIDLLERQLFLQHSQTNNKLSEEEKPTHLMPVRQTENISLPSDIVADSTAPNLLDLFEGRRGAMLTLSSVDTASDRLALIGGAKGFLDKMEANGLSPDLKTLTLLADMMEPGHQSLQMLLKAAKQHQVKLDVAFFNSAIRRTVRVSNPEDVKAVLHVMRQRNVSLNIQTYGCLALSCDRQEEGLQLLTDMQDAGFRPNVHVFSALIGRATRRLDYIYLKTLLKSMKDLSVWPNEVIIRQLEFAAQYPPNYNQYKSRNNYLVHIDGFRGYYQQWLKDSAAQSTEVEEEQKEQKEQSVLQCESGAAVDGLTEAQRNHRAAARRHFSRGNKKNISQSY</sequence>
<dbReference type="eggNOG" id="KOG4197">
    <property type="taxonomic scope" value="Eukaryota"/>
</dbReference>
<dbReference type="PROSITE" id="PS51375">
    <property type="entry name" value="PPR"/>
    <property type="match status" value="1"/>
</dbReference>
<dbReference type="PANTHER" id="PTHR24014:SF6">
    <property type="entry name" value="PENTATRICOPEPTIDE REPEAT-CONTAINING PROTEIN 1, MITOCHONDRIAL"/>
    <property type="match status" value="1"/>
</dbReference>
<dbReference type="STRING" id="8083.ENSXMAP00000015564"/>
<feature type="repeat" description="PPR" evidence="1">
    <location>
        <begin position="161"/>
        <end position="195"/>
    </location>
</feature>
<dbReference type="GeneID" id="102221245"/>
<dbReference type="NCBIfam" id="TIGR00756">
    <property type="entry name" value="PPR"/>
    <property type="match status" value="1"/>
</dbReference>
<reference evidence="4" key="2">
    <citation type="journal article" date="2013" name="Nat. Genet.">
        <title>The genome of the platyfish, Xiphophorus maculatus, provides insights into evolutionary adaptation and several complex traits.</title>
        <authorList>
            <person name="Schartl M."/>
            <person name="Walter R.B."/>
            <person name="Shen Y."/>
            <person name="Garcia T."/>
            <person name="Catchen J."/>
            <person name="Amores A."/>
            <person name="Braasch I."/>
            <person name="Chalopin D."/>
            <person name="Volff J.N."/>
            <person name="Lesch K.P."/>
            <person name="Bisazza A."/>
            <person name="Minx P."/>
            <person name="Hillier L."/>
            <person name="Wilson R.K."/>
            <person name="Fuerstenberg S."/>
            <person name="Boore J."/>
            <person name="Searle S."/>
            <person name="Postlethwait J.H."/>
            <person name="Warren W.C."/>
        </authorList>
    </citation>
    <scope>NUCLEOTIDE SEQUENCE [LARGE SCALE GENOMIC DNA]</scope>
    <source>
        <strain evidence="4">JP 163 A</strain>
    </source>
</reference>
<evidence type="ECO:0000256" key="1">
    <source>
        <dbReference type="PROSITE-ProRule" id="PRU00708"/>
    </source>
</evidence>
<dbReference type="InterPro" id="IPR002885">
    <property type="entry name" value="PPR_rpt"/>
</dbReference>
<dbReference type="FunFam" id="1.25.40.10:FF:001102">
    <property type="entry name" value="Pentatricopeptide repeat domain 1"/>
    <property type="match status" value="1"/>
</dbReference>
<dbReference type="InParanoid" id="M4AM70"/>
<organism evidence="3 4">
    <name type="scientific">Xiphophorus maculatus</name>
    <name type="common">Southern platyfish</name>
    <name type="synonym">Platypoecilus maculatus</name>
    <dbReference type="NCBI Taxonomy" id="8083"/>
    <lineage>
        <taxon>Eukaryota</taxon>
        <taxon>Metazoa</taxon>
        <taxon>Chordata</taxon>
        <taxon>Craniata</taxon>
        <taxon>Vertebrata</taxon>
        <taxon>Euteleostomi</taxon>
        <taxon>Actinopterygii</taxon>
        <taxon>Neopterygii</taxon>
        <taxon>Teleostei</taxon>
        <taxon>Neoteleostei</taxon>
        <taxon>Acanthomorphata</taxon>
        <taxon>Ovalentaria</taxon>
        <taxon>Atherinomorphae</taxon>
        <taxon>Cyprinodontiformes</taxon>
        <taxon>Poeciliidae</taxon>
        <taxon>Poeciliinae</taxon>
        <taxon>Xiphophorus</taxon>
    </lineage>
</organism>
<dbReference type="CTD" id="26024"/>
<evidence type="ECO:0000256" key="2">
    <source>
        <dbReference type="SAM" id="MobiDB-lite"/>
    </source>
</evidence>
<evidence type="ECO:0000313" key="4">
    <source>
        <dbReference type="Proteomes" id="UP000002852"/>
    </source>
</evidence>
<dbReference type="GO" id="GO:0000049">
    <property type="term" value="F:tRNA binding"/>
    <property type="evidence" value="ECO:0007669"/>
    <property type="project" value="TreeGrafter"/>
</dbReference>
<proteinExistence type="predicted"/>
<dbReference type="InterPro" id="IPR011990">
    <property type="entry name" value="TPR-like_helical_dom_sf"/>
</dbReference>
<dbReference type="FunFam" id="1.25.40.10:FF:000638">
    <property type="entry name" value="Pentatricopeptide repeat domain 1"/>
    <property type="match status" value="1"/>
</dbReference>
<dbReference type="GO" id="GO:0042780">
    <property type="term" value="P:tRNA 3'-end processing"/>
    <property type="evidence" value="ECO:0007669"/>
    <property type="project" value="TreeGrafter"/>
</dbReference>
<reference evidence="4" key="1">
    <citation type="submission" date="2012-01" db="EMBL/GenBank/DDBJ databases">
        <authorList>
            <person name="Walter R."/>
            <person name="Schartl M."/>
            <person name="Warren W."/>
        </authorList>
    </citation>
    <scope>NUCLEOTIDE SEQUENCE [LARGE SCALE GENOMIC DNA]</scope>
    <source>
        <strain evidence="4">JP 163 A</strain>
    </source>
</reference>
<dbReference type="PANTHER" id="PTHR24014">
    <property type="entry name" value="2-OXOGLUTARATE AND IRON-DEPENDENT OXYGENASE DOMAIN-CONTAINING PROTEIN 2"/>
    <property type="match status" value="1"/>
</dbReference>
<reference evidence="3" key="4">
    <citation type="submission" date="2025-09" db="UniProtKB">
        <authorList>
            <consortium name="Ensembl"/>
        </authorList>
    </citation>
    <scope>IDENTIFICATION</scope>
    <source>
        <strain evidence="3">JP 163 A</strain>
    </source>
</reference>
<dbReference type="Proteomes" id="UP000002852">
    <property type="component" value="Unassembled WGS sequence"/>
</dbReference>
<feature type="compositionally biased region" description="Basic residues" evidence="2">
    <location>
        <begin position="670"/>
        <end position="684"/>
    </location>
</feature>
<dbReference type="KEGG" id="xma:102221245"/>
<dbReference type="RefSeq" id="XP_005812024.1">
    <property type="nucleotide sequence ID" value="XM_005811967.1"/>
</dbReference>
<accession>M4AM70</accession>
<name>M4AM70_XIPMA</name>
<protein>
    <submittedName>
        <fullName evidence="3">Pentatricopeptide repeat domain 1</fullName>
    </submittedName>
</protein>
<dbReference type="Gene3D" id="1.25.40.10">
    <property type="entry name" value="Tetratricopeptide repeat domain"/>
    <property type="match status" value="3"/>
</dbReference>
<dbReference type="OMA" id="EHPENTG"/>
<dbReference type="FunCoup" id="M4AM70">
    <property type="interactions" value="1582"/>
</dbReference>
<dbReference type="HOGENOM" id="CLU_021952_0_0_1"/>
<dbReference type="GO" id="GO:0005759">
    <property type="term" value="C:mitochondrial matrix"/>
    <property type="evidence" value="ECO:0007669"/>
    <property type="project" value="TreeGrafter"/>
</dbReference>
<reference evidence="3" key="3">
    <citation type="submission" date="2025-08" db="UniProtKB">
        <authorList>
            <consortium name="Ensembl"/>
        </authorList>
    </citation>
    <scope>IDENTIFICATION</scope>
    <source>
        <strain evidence="3">JP 163 A</strain>
    </source>
</reference>
<evidence type="ECO:0000313" key="3">
    <source>
        <dbReference type="Ensembl" id="ENSXMAP00000015564.1"/>
    </source>
</evidence>
<keyword evidence="4" id="KW-1185">Reference proteome</keyword>
<feature type="region of interest" description="Disordered" evidence="2">
    <location>
        <begin position="664"/>
        <end position="691"/>
    </location>
</feature>